<dbReference type="SUPFAM" id="SSF58113">
    <property type="entry name" value="Apolipoprotein A-I"/>
    <property type="match status" value="1"/>
</dbReference>
<evidence type="ECO:0000313" key="2">
    <source>
        <dbReference type="Proteomes" id="UP000271624"/>
    </source>
</evidence>
<dbReference type="OrthoDB" id="5623405at2"/>
<gene>
    <name evidence="1" type="ORF">DSM106972_035300</name>
</gene>
<protein>
    <submittedName>
        <fullName evidence="1">Uncharacterized protein</fullName>
    </submittedName>
</protein>
<dbReference type="AlphaFoldDB" id="A0A433VHD3"/>
<organism evidence="1 2">
    <name type="scientific">Dulcicalothrix desertica PCC 7102</name>
    <dbReference type="NCBI Taxonomy" id="232991"/>
    <lineage>
        <taxon>Bacteria</taxon>
        <taxon>Bacillati</taxon>
        <taxon>Cyanobacteriota</taxon>
        <taxon>Cyanophyceae</taxon>
        <taxon>Nostocales</taxon>
        <taxon>Calotrichaceae</taxon>
        <taxon>Dulcicalothrix</taxon>
    </lineage>
</organism>
<dbReference type="Gene3D" id="1.20.120.20">
    <property type="entry name" value="Apolipoprotein"/>
    <property type="match status" value="1"/>
</dbReference>
<accession>A0A433VHD3</accession>
<reference evidence="1" key="1">
    <citation type="submission" date="2018-12" db="EMBL/GenBank/DDBJ databases">
        <authorList>
            <person name="Will S."/>
            <person name="Neumann-Schaal M."/>
            <person name="Henke P."/>
        </authorList>
    </citation>
    <scope>NUCLEOTIDE SEQUENCE</scope>
    <source>
        <strain evidence="1">PCC 7102</strain>
    </source>
</reference>
<sequence length="224" mass="25451">MSQMTRDDVRERLGNIDQIRDIIFGTQIRDYDNRFSKLEKDISLIQQEMRAQFEQLKTNFSAELKAANEIIDKKIKTLSLTTQEEAADFRQQFDRLNRRFSSSFQTLDEELDTQTNSIREELFQTKGKLQDDIAGLRDLVLQELEERFGALAQDKVSKEDIAETLFALGMRIKGTEFIPKLREAGDDGNGYKSLPFMDSGASKALKYGNGNGNGNGHGATEIHS</sequence>
<dbReference type="RefSeq" id="WP_127081998.1">
    <property type="nucleotide sequence ID" value="NZ_RSCL01000008.1"/>
</dbReference>
<name>A0A433VHD3_9CYAN</name>
<keyword evidence="2" id="KW-1185">Reference proteome</keyword>
<comment type="caution">
    <text evidence="1">The sequence shown here is derived from an EMBL/GenBank/DDBJ whole genome shotgun (WGS) entry which is preliminary data.</text>
</comment>
<reference evidence="1" key="2">
    <citation type="journal article" date="2019" name="Genome Biol. Evol.">
        <title>Day and night: Metabolic profiles and evolutionary relationships of six axenic non-marine cyanobacteria.</title>
        <authorList>
            <person name="Will S.E."/>
            <person name="Henke P."/>
            <person name="Boedeker C."/>
            <person name="Huang S."/>
            <person name="Brinkmann H."/>
            <person name="Rohde M."/>
            <person name="Jarek M."/>
            <person name="Friedl T."/>
            <person name="Seufert S."/>
            <person name="Schumacher M."/>
            <person name="Overmann J."/>
            <person name="Neumann-Schaal M."/>
            <person name="Petersen J."/>
        </authorList>
    </citation>
    <scope>NUCLEOTIDE SEQUENCE [LARGE SCALE GENOMIC DNA]</scope>
    <source>
        <strain evidence="1">PCC 7102</strain>
    </source>
</reference>
<dbReference type="EMBL" id="RSCL01000008">
    <property type="protein sequence ID" value="RUT05523.1"/>
    <property type="molecule type" value="Genomic_DNA"/>
</dbReference>
<dbReference type="Proteomes" id="UP000271624">
    <property type="component" value="Unassembled WGS sequence"/>
</dbReference>
<proteinExistence type="predicted"/>
<evidence type="ECO:0000313" key="1">
    <source>
        <dbReference type="EMBL" id="RUT05523.1"/>
    </source>
</evidence>